<evidence type="ECO:0000313" key="5">
    <source>
        <dbReference type="EMBL" id="GJT77860.1"/>
    </source>
</evidence>
<proteinExistence type="predicted"/>
<keyword evidence="6" id="KW-1185">Reference proteome</keyword>
<dbReference type="InterPro" id="IPR012337">
    <property type="entry name" value="RNaseH-like_sf"/>
</dbReference>
<evidence type="ECO:0000313" key="6">
    <source>
        <dbReference type="Proteomes" id="UP001151760"/>
    </source>
</evidence>
<dbReference type="SUPFAM" id="SSF56672">
    <property type="entry name" value="DNA/RNA polymerases"/>
    <property type="match status" value="1"/>
</dbReference>
<reference evidence="5" key="2">
    <citation type="submission" date="2022-01" db="EMBL/GenBank/DDBJ databases">
        <authorList>
            <person name="Yamashiro T."/>
            <person name="Shiraishi A."/>
            <person name="Satake H."/>
            <person name="Nakayama K."/>
        </authorList>
    </citation>
    <scope>NUCLEOTIDE SEQUENCE</scope>
</reference>
<feature type="compositionally biased region" description="Basic and acidic residues" evidence="3">
    <location>
        <begin position="1025"/>
        <end position="1057"/>
    </location>
</feature>
<dbReference type="PANTHER" id="PTHR42648:SF32">
    <property type="entry name" value="RIBONUCLEASE H-LIKE DOMAIN, GAG-PRE-INTEGRASE DOMAIN PROTEIN-RELATED"/>
    <property type="match status" value="1"/>
</dbReference>
<dbReference type="InterPro" id="IPR001584">
    <property type="entry name" value="Integrase_cat-core"/>
</dbReference>
<dbReference type="Pfam" id="PF07727">
    <property type="entry name" value="RVT_2"/>
    <property type="match status" value="1"/>
</dbReference>
<dbReference type="EMBL" id="BQNB010018751">
    <property type="protein sequence ID" value="GJT77860.1"/>
    <property type="molecule type" value="Genomic_DNA"/>
</dbReference>
<comment type="caution">
    <text evidence="5">The sequence shown here is derived from an EMBL/GenBank/DDBJ whole genome shotgun (WGS) entry which is preliminary data.</text>
</comment>
<evidence type="ECO:0000256" key="1">
    <source>
        <dbReference type="ARBA" id="ARBA00022723"/>
    </source>
</evidence>
<dbReference type="Pfam" id="PF00665">
    <property type="entry name" value="rve"/>
    <property type="match status" value="1"/>
</dbReference>
<dbReference type="PROSITE" id="PS50994">
    <property type="entry name" value="INTEGRASE"/>
    <property type="match status" value="1"/>
</dbReference>
<feature type="region of interest" description="Disordered" evidence="3">
    <location>
        <begin position="1017"/>
        <end position="1057"/>
    </location>
</feature>
<dbReference type="PANTHER" id="PTHR42648">
    <property type="entry name" value="TRANSPOSASE, PUTATIVE-RELATED"/>
    <property type="match status" value="1"/>
</dbReference>
<gene>
    <name evidence="5" type="ORF">Tco_1044585</name>
</gene>
<evidence type="ECO:0000256" key="2">
    <source>
        <dbReference type="ARBA" id="ARBA00022801"/>
    </source>
</evidence>
<feature type="domain" description="Integrase catalytic" evidence="4">
    <location>
        <begin position="1"/>
        <end position="162"/>
    </location>
</feature>
<sequence>MISYAHGSLWAYACCKCKWEKYILVIVDDYSRFTWVKFLASNDEAPNFIIKFLKMIQVRLNATVRNIRTDNGTEFVNQTLRDYYEQVGISHETSVARTSQQNGVVERRTRTLVEASRTMLIYAKAPLFLWAKAVATACYTQNRSVIRRRHGKTPYELLHDRKPDLSYLHVFSALCYPNNDSENLGKLQAKADIVFDEFFTPLASVAYPVPVVEAPSPAESTGSPSSTIIDQDAPSLKTISEESSSSDVIPTTVHPDAPILEHLNKWTKDHPLQNINSDPSRPVSIRLQLHEQALFCYYDAFLTLVEPKTYKDALTQSCWIEAMQEELHEFERLDVWELVPRPDKVMVITLKWIYKVKLDELGGILKNKARLMDVKTAFLNGILREEVYVSQSDGFVDPDNPNHMYRLKKALYWLKQAPHAWYDLLSSFLLSQGFSNGTVDPTLFISRKGKDILLISQSPRGIFLNQSKYALESLKKYEMESCNPVDTLMVEKSKLDEDTQAKAIDPTHYRGMVGTLMYLTSSRPDLVYVVCMYARYQARPTKKHLHVIKRIFRYLRGTINRGLWYSKDSAIALTAFADADHGGCQDTRRSISGRYGTQLNEMSNNSETNSEISLSVFYVRSSDEESTPINDMLSKANGYHAVPPPITRNFLTPRADISFAGKINEANTQKPKTVYEPVNRDKVIIEDWNSDNEDDVSEVQIVSLVKTNEIQTVRTRVDKIDQTSQKQGIGFKKIKACFVCKSTDHLIKDCNFHEKKSKEPKLKNVVNTGPRVNKPVWDNIKRQNEKRAVHKVSTARPISTAKPSSTARLVSTVRPVSTRSYYTKPAFRPKDLKQDVKTLGVQNMTTIGTRAVVNTGKGKIDTDLKKSSFKLFDESQVVLRAPRKDDVYILDLKNIVPSRDSLLPIPFWAKAVNTACNVLNRCPLTILNTLDSLGKFDGKSDEGYLLGYSTSRTGPNWMFDLDFVTNSMNYIPVSVENQVNMDAGTQDSYVAGLSGKDKGPTQEYILLPLQPHMTRIQVEDVPPAAHEKPSESSPKDNDVQDTKDVADKEEQHQMKQK</sequence>
<organism evidence="5 6">
    <name type="scientific">Tanacetum coccineum</name>
    <dbReference type="NCBI Taxonomy" id="301880"/>
    <lineage>
        <taxon>Eukaryota</taxon>
        <taxon>Viridiplantae</taxon>
        <taxon>Streptophyta</taxon>
        <taxon>Embryophyta</taxon>
        <taxon>Tracheophyta</taxon>
        <taxon>Spermatophyta</taxon>
        <taxon>Magnoliopsida</taxon>
        <taxon>eudicotyledons</taxon>
        <taxon>Gunneridae</taxon>
        <taxon>Pentapetalae</taxon>
        <taxon>asterids</taxon>
        <taxon>campanulids</taxon>
        <taxon>Asterales</taxon>
        <taxon>Asteraceae</taxon>
        <taxon>Asteroideae</taxon>
        <taxon>Anthemideae</taxon>
        <taxon>Anthemidinae</taxon>
        <taxon>Tanacetum</taxon>
    </lineage>
</organism>
<dbReference type="InterPro" id="IPR043502">
    <property type="entry name" value="DNA/RNA_pol_sf"/>
</dbReference>
<keyword evidence="2" id="KW-0378">Hydrolase</keyword>
<dbReference type="SUPFAM" id="SSF53098">
    <property type="entry name" value="Ribonuclease H-like"/>
    <property type="match status" value="1"/>
</dbReference>
<evidence type="ECO:0000259" key="4">
    <source>
        <dbReference type="PROSITE" id="PS50994"/>
    </source>
</evidence>
<dbReference type="Gene3D" id="3.30.420.10">
    <property type="entry name" value="Ribonuclease H-like superfamily/Ribonuclease H"/>
    <property type="match status" value="1"/>
</dbReference>
<dbReference type="InterPro" id="IPR039537">
    <property type="entry name" value="Retrotran_Ty1/copia-like"/>
</dbReference>
<accession>A0ABQ5GR18</accession>
<protein>
    <submittedName>
        <fullName evidence="5">Retrovirus-related pol polyprotein from transposon TNT 1-94</fullName>
    </submittedName>
</protein>
<keyword evidence="1" id="KW-0479">Metal-binding</keyword>
<dbReference type="Proteomes" id="UP001151760">
    <property type="component" value="Unassembled WGS sequence"/>
</dbReference>
<dbReference type="InterPro" id="IPR013103">
    <property type="entry name" value="RVT_2"/>
</dbReference>
<reference evidence="5" key="1">
    <citation type="journal article" date="2022" name="Int. J. Mol. Sci.">
        <title>Draft Genome of Tanacetum Coccineum: Genomic Comparison of Closely Related Tanacetum-Family Plants.</title>
        <authorList>
            <person name="Yamashiro T."/>
            <person name="Shiraishi A."/>
            <person name="Nakayama K."/>
            <person name="Satake H."/>
        </authorList>
    </citation>
    <scope>NUCLEOTIDE SEQUENCE</scope>
</reference>
<dbReference type="InterPro" id="IPR036397">
    <property type="entry name" value="RNaseH_sf"/>
</dbReference>
<evidence type="ECO:0000256" key="3">
    <source>
        <dbReference type="SAM" id="MobiDB-lite"/>
    </source>
</evidence>
<name>A0ABQ5GR18_9ASTR</name>